<dbReference type="EMBL" id="BQFW01000001">
    <property type="protein sequence ID" value="GJJ68140.1"/>
    <property type="molecule type" value="Genomic_DNA"/>
</dbReference>
<dbReference type="InterPro" id="IPR036108">
    <property type="entry name" value="4pyrrol_syn_uPrphyn_synt_sf"/>
</dbReference>
<evidence type="ECO:0000313" key="3">
    <source>
        <dbReference type="EMBL" id="GJJ68140.1"/>
    </source>
</evidence>
<protein>
    <recommendedName>
        <fullName evidence="2">Tetrapyrrole biosynthesis uroporphyrinogen III synthase domain-containing protein</fullName>
    </recommendedName>
</protein>
<dbReference type="Pfam" id="PF02602">
    <property type="entry name" value="HEM4"/>
    <property type="match status" value="1"/>
</dbReference>
<evidence type="ECO:0000259" key="2">
    <source>
        <dbReference type="Pfam" id="PF02602"/>
    </source>
</evidence>
<dbReference type="PANTHER" id="PTHR12390:SF0">
    <property type="entry name" value="UROPORPHYRINOGEN-III SYNTHASE"/>
    <property type="match status" value="1"/>
</dbReference>
<dbReference type="InterPro" id="IPR039793">
    <property type="entry name" value="UROS/Hem4"/>
</dbReference>
<sequence length="313" mass="34679">MQHRTQCSILMLKESSSIPDAASPGQQEDKYEAALQSAFATDDALDLDLTYVAPLTILPRQPSLLSETIAVGLPPLADPTRGGVWAFAVTSQNAVRSFVQALECQPDLAIREAWLKIPIYSLTGATLASVQKAGFKNINNPTPTSPNAHNIDSAGQDDPAPLTRPSFNNAEQLVDFLLSFEWPQDPKSRSPPPELWFLTGETRMKTLAEKLKAHCRPFQEIVVYETGPRLEFEQELLQWLNQHTKSDPKNSATKVAEAVAEDQTIFAKGRYFRRLIWLVGFSPRGVDLTMPVLSDYLTQSESNNNGSDPRAEQ</sequence>
<reference evidence="3" key="1">
    <citation type="submission" date="2021-11" db="EMBL/GenBank/DDBJ databases">
        <authorList>
            <person name="Herlambang A."/>
            <person name="Guo Y."/>
            <person name="Takashima Y."/>
            <person name="Nishizawa T."/>
        </authorList>
    </citation>
    <scope>NUCLEOTIDE SEQUENCE</scope>
    <source>
        <strain evidence="3">E1425</strain>
    </source>
</reference>
<reference evidence="3" key="2">
    <citation type="journal article" date="2022" name="Microbiol. Resour. Announc.">
        <title>Whole-Genome Sequence of Entomortierella parvispora E1425, a Mucoromycotan Fungus Associated with Burkholderiaceae-Related Endosymbiotic Bacteria.</title>
        <authorList>
            <person name="Herlambang A."/>
            <person name="Guo Y."/>
            <person name="Takashima Y."/>
            <person name="Narisawa K."/>
            <person name="Ohta H."/>
            <person name="Nishizawa T."/>
        </authorList>
    </citation>
    <scope>NUCLEOTIDE SEQUENCE</scope>
    <source>
        <strain evidence="3">E1425</strain>
    </source>
</reference>
<dbReference type="InterPro" id="IPR003754">
    <property type="entry name" value="4pyrrol_synth_uPrphyn_synth"/>
</dbReference>
<organism evidence="3 4">
    <name type="scientific">Entomortierella parvispora</name>
    <dbReference type="NCBI Taxonomy" id="205924"/>
    <lineage>
        <taxon>Eukaryota</taxon>
        <taxon>Fungi</taxon>
        <taxon>Fungi incertae sedis</taxon>
        <taxon>Mucoromycota</taxon>
        <taxon>Mortierellomycotina</taxon>
        <taxon>Mortierellomycetes</taxon>
        <taxon>Mortierellales</taxon>
        <taxon>Mortierellaceae</taxon>
        <taxon>Entomortierella</taxon>
    </lineage>
</organism>
<accession>A0A9P3LS10</accession>
<dbReference type="AlphaFoldDB" id="A0A9P3LS10"/>
<name>A0A9P3LS10_9FUNG</name>
<dbReference type="SUPFAM" id="SSF69618">
    <property type="entry name" value="HemD-like"/>
    <property type="match status" value="1"/>
</dbReference>
<proteinExistence type="predicted"/>
<dbReference type="PANTHER" id="PTHR12390">
    <property type="entry name" value="UROPORPHYRINOGEN III SYNTHASE"/>
    <property type="match status" value="1"/>
</dbReference>
<feature type="region of interest" description="Disordered" evidence="1">
    <location>
        <begin position="138"/>
        <end position="164"/>
    </location>
</feature>
<dbReference type="OrthoDB" id="5595751at2759"/>
<dbReference type="Gene3D" id="3.40.50.10090">
    <property type="match status" value="1"/>
</dbReference>
<dbReference type="Proteomes" id="UP000827284">
    <property type="component" value="Unassembled WGS sequence"/>
</dbReference>
<keyword evidence="4" id="KW-1185">Reference proteome</keyword>
<feature type="domain" description="Tetrapyrrole biosynthesis uroporphyrinogen III synthase" evidence="2">
    <location>
        <begin position="86"/>
        <end position="245"/>
    </location>
</feature>
<feature type="compositionally biased region" description="Polar residues" evidence="1">
    <location>
        <begin position="138"/>
        <end position="150"/>
    </location>
</feature>
<dbReference type="GO" id="GO:0004852">
    <property type="term" value="F:uroporphyrinogen-III synthase activity"/>
    <property type="evidence" value="ECO:0007669"/>
    <property type="project" value="InterPro"/>
</dbReference>
<dbReference type="GO" id="GO:0005829">
    <property type="term" value="C:cytosol"/>
    <property type="evidence" value="ECO:0007669"/>
    <property type="project" value="TreeGrafter"/>
</dbReference>
<evidence type="ECO:0000313" key="4">
    <source>
        <dbReference type="Proteomes" id="UP000827284"/>
    </source>
</evidence>
<dbReference type="GO" id="GO:0006780">
    <property type="term" value="P:uroporphyrinogen III biosynthetic process"/>
    <property type="evidence" value="ECO:0007669"/>
    <property type="project" value="InterPro"/>
</dbReference>
<evidence type="ECO:0000256" key="1">
    <source>
        <dbReference type="SAM" id="MobiDB-lite"/>
    </source>
</evidence>
<gene>
    <name evidence="3" type="ORF">EMPS_00486</name>
</gene>
<comment type="caution">
    <text evidence="3">The sequence shown here is derived from an EMBL/GenBank/DDBJ whole genome shotgun (WGS) entry which is preliminary data.</text>
</comment>